<dbReference type="Gene3D" id="3.90.1150.10">
    <property type="entry name" value="Aspartate Aminotransferase, domain 1"/>
    <property type="match status" value="2"/>
</dbReference>
<evidence type="ECO:0000256" key="1">
    <source>
        <dbReference type="ARBA" id="ARBA00008954"/>
    </source>
</evidence>
<dbReference type="InterPro" id="IPR015424">
    <property type="entry name" value="PyrdxlP-dep_Trfase"/>
</dbReference>
<dbReference type="RefSeq" id="WP_255838785.1">
    <property type="nucleotide sequence ID" value="NZ_CP073346.1"/>
</dbReference>
<dbReference type="EMBL" id="CP073346">
    <property type="protein sequence ID" value="UTW08178.1"/>
    <property type="molecule type" value="Genomic_DNA"/>
</dbReference>
<organism evidence="4 5">
    <name type="scientific">Pseudomonas benzenivorans</name>
    <dbReference type="NCBI Taxonomy" id="556533"/>
    <lineage>
        <taxon>Bacteria</taxon>
        <taxon>Pseudomonadati</taxon>
        <taxon>Pseudomonadota</taxon>
        <taxon>Gammaproteobacteria</taxon>
        <taxon>Pseudomonadales</taxon>
        <taxon>Pseudomonadaceae</taxon>
        <taxon>Pseudomonas</taxon>
    </lineage>
</organism>
<dbReference type="Pfam" id="PF00202">
    <property type="entry name" value="Aminotran_3"/>
    <property type="match status" value="2"/>
</dbReference>
<evidence type="ECO:0000256" key="2">
    <source>
        <dbReference type="ARBA" id="ARBA00022898"/>
    </source>
</evidence>
<keyword evidence="2 3" id="KW-0663">Pyridoxal phosphate</keyword>
<keyword evidence="4" id="KW-0808">Transferase</keyword>
<sequence length="374" mass="40056">MTVNNCVVSGLFESYRDSNGSTIIDLSGGFGFQVPEIIDAVIRQADLMGLSNRVLVSEPLINLCTTIATLLPDPLDNSYVCNSGDEAFEGALKLCKGLHPKRKTIVYLEGGDYGSLSYGRCMGAPDLYQEMTRFLGLRLKPIKTPDDLSTVDWSDCFAVCHTYLHYDAAGKLGLPSDGTLECMYRQARGADVPIVGMDADTCMGSLGTMFGYQRVGRAPDIVVIGGSLGGGAVPIGMYTCPEAMAYRVYGRSTPAKHGSTTAGNPLACIAALAVLEYAQRTDTPQRCISNGQLVANALCRLGARSIGSVVSVPVEDRTVLQGIQQRLLSQGLYIPEPVGPELVLRLPITARPEVLMRAITVVRETMSNVINFAA</sequence>
<dbReference type="PANTHER" id="PTHR43094:SF1">
    <property type="entry name" value="AMINOTRANSFERASE CLASS-III"/>
    <property type="match status" value="1"/>
</dbReference>
<evidence type="ECO:0000313" key="4">
    <source>
        <dbReference type="EMBL" id="UTW08178.1"/>
    </source>
</evidence>
<comment type="similarity">
    <text evidence="1 3">Belongs to the class-III pyridoxal-phosphate-dependent aminotransferase family.</text>
</comment>
<name>A0ABY5H978_9PSED</name>
<gene>
    <name evidence="4" type="ORF">KDW96_02270</name>
</gene>
<keyword evidence="5" id="KW-1185">Reference proteome</keyword>
<dbReference type="Proteomes" id="UP001059672">
    <property type="component" value="Chromosome"/>
</dbReference>
<dbReference type="Gene3D" id="3.40.640.10">
    <property type="entry name" value="Type I PLP-dependent aspartate aminotransferase-like (Major domain)"/>
    <property type="match status" value="2"/>
</dbReference>
<proteinExistence type="inferred from homology"/>
<dbReference type="InterPro" id="IPR015422">
    <property type="entry name" value="PyrdxlP-dep_Trfase_small"/>
</dbReference>
<accession>A0ABY5H978</accession>
<dbReference type="SUPFAM" id="SSF53383">
    <property type="entry name" value="PLP-dependent transferases"/>
    <property type="match status" value="1"/>
</dbReference>
<dbReference type="GO" id="GO:0008483">
    <property type="term" value="F:transaminase activity"/>
    <property type="evidence" value="ECO:0007669"/>
    <property type="project" value="UniProtKB-KW"/>
</dbReference>
<reference evidence="4" key="1">
    <citation type="submission" date="2021-04" db="EMBL/GenBank/DDBJ databases">
        <title>Oceanospirillales bacteria with DddD are important DMSP degraders in coastal seawater.</title>
        <authorList>
            <person name="Liu J."/>
        </authorList>
    </citation>
    <scope>NUCLEOTIDE SEQUENCE</scope>
    <source>
        <strain evidence="4">D13-4</strain>
    </source>
</reference>
<dbReference type="InterPro" id="IPR015421">
    <property type="entry name" value="PyrdxlP-dep_Trfase_major"/>
</dbReference>
<keyword evidence="4" id="KW-0032">Aminotransferase</keyword>
<dbReference type="PANTHER" id="PTHR43094">
    <property type="entry name" value="AMINOTRANSFERASE"/>
    <property type="match status" value="1"/>
</dbReference>
<protein>
    <submittedName>
        <fullName evidence="4">Aminotransferase class III-fold pyridoxal phosphate-dependent enzyme</fullName>
    </submittedName>
</protein>
<evidence type="ECO:0000313" key="5">
    <source>
        <dbReference type="Proteomes" id="UP001059672"/>
    </source>
</evidence>
<evidence type="ECO:0000256" key="3">
    <source>
        <dbReference type="RuleBase" id="RU003560"/>
    </source>
</evidence>
<dbReference type="InterPro" id="IPR005814">
    <property type="entry name" value="Aminotrans_3"/>
</dbReference>